<keyword evidence="1" id="KW-0808">Transferase</keyword>
<dbReference type="GO" id="GO:0005524">
    <property type="term" value="F:ATP binding"/>
    <property type="evidence" value="ECO:0007669"/>
    <property type="project" value="UniProtKB-KW"/>
</dbReference>
<dbReference type="AlphaFoldDB" id="W2V124"/>
<evidence type="ECO:0000313" key="7">
    <source>
        <dbReference type="Proteomes" id="UP000018951"/>
    </source>
</evidence>
<dbReference type="GO" id="GO:0050515">
    <property type="term" value="F:4-(cytidine 5'-diphospho)-2-C-methyl-D-erythritol kinase activity"/>
    <property type="evidence" value="ECO:0007669"/>
    <property type="project" value="TreeGrafter"/>
</dbReference>
<dbReference type="EMBL" id="AXCJ01000005">
    <property type="protein sequence ID" value="ETO91352.1"/>
    <property type="molecule type" value="Genomic_DNA"/>
</dbReference>
<evidence type="ECO:0000313" key="6">
    <source>
        <dbReference type="EMBL" id="ETO91352.1"/>
    </source>
</evidence>
<dbReference type="Gene3D" id="3.30.70.890">
    <property type="entry name" value="GHMP kinase, C-terminal domain"/>
    <property type="match status" value="1"/>
</dbReference>
<protein>
    <submittedName>
        <fullName evidence="6">GHMP kinase N terminal domain protein</fullName>
    </submittedName>
</protein>
<feature type="domain" description="GHMP kinase N-terminal" evidence="5">
    <location>
        <begin position="66"/>
        <end position="132"/>
    </location>
</feature>
<accession>W2V124</accession>
<sequence>MSEIMIKAYAKLNMFLHVLSIDRKKDCCQLETVFMKIPNIYDEIYVADSEKLSLEFDNCVIDNTNNTILKAIRLVEKFAGIKIRMRINIRKKIPLGSGLGGSSADAVALLLLLKERYSLSDIILTNIARLVGYDVLPMMVLQKCRSDQYVYVCNNYIKVYTYSNTHKWYLLIVHANICTNTKEVFDLFKKKNSNYNMSSPVWNNVDFSLLENSITKYAEECFVELRKLKEMLNQIDDCYFLRMTGSGSSFFMAFHTYIMCFKNFVMLRNILPDAFLEIVCV</sequence>
<gene>
    <name evidence="6" type="ORF">P857_263</name>
</gene>
<evidence type="ECO:0000256" key="3">
    <source>
        <dbReference type="ARBA" id="ARBA00022777"/>
    </source>
</evidence>
<keyword evidence="3 6" id="KW-0418">Kinase</keyword>
<evidence type="ECO:0000256" key="4">
    <source>
        <dbReference type="ARBA" id="ARBA00022840"/>
    </source>
</evidence>
<evidence type="ECO:0000259" key="5">
    <source>
        <dbReference type="Pfam" id="PF00288"/>
    </source>
</evidence>
<evidence type="ECO:0000256" key="1">
    <source>
        <dbReference type="ARBA" id="ARBA00022679"/>
    </source>
</evidence>
<dbReference type="InterPro" id="IPR014721">
    <property type="entry name" value="Ribsml_uS5_D2-typ_fold_subgr"/>
</dbReference>
<dbReference type="SUPFAM" id="SSF54211">
    <property type="entry name" value="Ribosomal protein S5 domain 2-like"/>
    <property type="match status" value="1"/>
</dbReference>
<dbReference type="Gene3D" id="3.30.230.10">
    <property type="match status" value="1"/>
</dbReference>
<dbReference type="InterPro" id="IPR006204">
    <property type="entry name" value="GHMP_kinase_N_dom"/>
</dbReference>
<organism evidence="6 7">
    <name type="scientific">Candidatus Xenolissoclinum pacificiensis L6</name>
    <dbReference type="NCBI Taxonomy" id="1401685"/>
    <lineage>
        <taxon>Bacteria</taxon>
        <taxon>Pseudomonadati</taxon>
        <taxon>Pseudomonadota</taxon>
        <taxon>Alphaproteobacteria</taxon>
        <taxon>Rickettsiales</taxon>
        <taxon>Anaplasmataceae</taxon>
        <taxon>Candidatus Xenolissoclinum</taxon>
    </lineage>
</organism>
<dbReference type="STRING" id="1401685.P857_263"/>
<dbReference type="InterPro" id="IPR036554">
    <property type="entry name" value="GHMP_kinase_C_sf"/>
</dbReference>
<keyword evidence="4" id="KW-0067">ATP-binding</keyword>
<dbReference type="SUPFAM" id="SSF55060">
    <property type="entry name" value="GHMP Kinase, C-terminal domain"/>
    <property type="match status" value="1"/>
</dbReference>
<keyword evidence="7" id="KW-1185">Reference proteome</keyword>
<dbReference type="PANTHER" id="PTHR43527">
    <property type="entry name" value="4-DIPHOSPHOCYTIDYL-2-C-METHYL-D-ERYTHRITOL KINASE, CHLOROPLASTIC"/>
    <property type="match status" value="1"/>
</dbReference>
<reference evidence="6 7" key="1">
    <citation type="journal article" date="2013" name="PLoS ONE">
        <title>Bacterial endosymbiosis in a chordate host: long-term co-evolution and conservation of secondary metabolism.</title>
        <authorList>
            <person name="Kwan J.C."/>
            <person name="Schmidt E.W."/>
        </authorList>
    </citation>
    <scope>NUCLEOTIDE SEQUENCE [LARGE SCALE GENOMIC DNA]</scope>
    <source>
        <strain evidence="7">L6</strain>
    </source>
</reference>
<keyword evidence="2" id="KW-0547">Nucleotide-binding</keyword>
<comment type="caution">
    <text evidence="6">The sequence shown here is derived from an EMBL/GenBank/DDBJ whole genome shotgun (WGS) entry which is preliminary data.</text>
</comment>
<dbReference type="PANTHER" id="PTHR43527:SF2">
    <property type="entry name" value="4-DIPHOSPHOCYTIDYL-2-C-METHYL-D-ERYTHRITOL KINASE, CHLOROPLASTIC"/>
    <property type="match status" value="1"/>
</dbReference>
<dbReference type="InterPro" id="IPR020568">
    <property type="entry name" value="Ribosomal_Su5_D2-typ_SF"/>
</dbReference>
<dbReference type="Proteomes" id="UP000018951">
    <property type="component" value="Unassembled WGS sequence"/>
</dbReference>
<evidence type="ECO:0000256" key="2">
    <source>
        <dbReference type="ARBA" id="ARBA00022741"/>
    </source>
</evidence>
<dbReference type="Pfam" id="PF00288">
    <property type="entry name" value="GHMP_kinases_N"/>
    <property type="match status" value="1"/>
</dbReference>
<name>W2V124_9RICK</name>
<proteinExistence type="predicted"/>